<organism evidence="1 2">
    <name type="scientific">Nonomuraea montanisoli</name>
    <dbReference type="NCBI Taxonomy" id="2741721"/>
    <lineage>
        <taxon>Bacteria</taxon>
        <taxon>Bacillati</taxon>
        <taxon>Actinomycetota</taxon>
        <taxon>Actinomycetes</taxon>
        <taxon>Streptosporangiales</taxon>
        <taxon>Streptosporangiaceae</taxon>
        <taxon>Nonomuraea</taxon>
    </lineage>
</organism>
<dbReference type="Gene3D" id="3.40.1580.10">
    <property type="entry name" value="SMI1/KNR4-like"/>
    <property type="match status" value="1"/>
</dbReference>
<dbReference type="RefSeq" id="WP_175591369.1">
    <property type="nucleotide sequence ID" value="NZ_JABWGN010000008.1"/>
</dbReference>
<proteinExistence type="predicted"/>
<accession>A0A7Y6I8Z4</accession>
<evidence type="ECO:0000313" key="2">
    <source>
        <dbReference type="Proteomes" id="UP000586042"/>
    </source>
</evidence>
<reference evidence="1 2" key="1">
    <citation type="submission" date="2020-06" db="EMBL/GenBank/DDBJ databases">
        <title>Nonomuraea sp. SMC257, a novel actinomycete isolated from soil.</title>
        <authorList>
            <person name="Chanama M."/>
        </authorList>
    </citation>
    <scope>NUCLEOTIDE SEQUENCE [LARGE SCALE GENOMIC DNA]</scope>
    <source>
        <strain evidence="1 2">SMC257</strain>
    </source>
</reference>
<gene>
    <name evidence="1" type="ORF">HTZ77_21085</name>
</gene>
<evidence type="ECO:0000313" key="1">
    <source>
        <dbReference type="EMBL" id="NUW33907.1"/>
    </source>
</evidence>
<dbReference type="SUPFAM" id="SSF160631">
    <property type="entry name" value="SMI1/KNR4-like"/>
    <property type="match status" value="1"/>
</dbReference>
<dbReference type="EMBL" id="JABWGN010000008">
    <property type="protein sequence ID" value="NUW33907.1"/>
    <property type="molecule type" value="Genomic_DNA"/>
</dbReference>
<protein>
    <submittedName>
        <fullName evidence="1">SMI1/KNR4 family protein</fullName>
    </submittedName>
</protein>
<dbReference type="AlphaFoldDB" id="A0A7Y6I8Z4"/>
<dbReference type="InterPro" id="IPR037883">
    <property type="entry name" value="Knr4/Smi1-like_sf"/>
</dbReference>
<dbReference type="Pfam" id="PF14568">
    <property type="entry name" value="SUKH_6"/>
    <property type="match status" value="1"/>
</dbReference>
<keyword evidence="2" id="KW-1185">Reference proteome</keyword>
<dbReference type="Proteomes" id="UP000586042">
    <property type="component" value="Unassembled WGS sequence"/>
</dbReference>
<sequence>MWKELVERLHPDALFSGGASEQLYMPFNPLLFFADYGGGDQFAYVVDPGRHDIFVWDHETDSRRWVADNLEEYLRRRLSSSGDEWYRSD</sequence>
<name>A0A7Y6I8Z4_9ACTN</name>
<comment type="caution">
    <text evidence="1">The sequence shown here is derived from an EMBL/GenBank/DDBJ whole genome shotgun (WGS) entry which is preliminary data.</text>
</comment>